<dbReference type="EMBL" id="JWZT01002273">
    <property type="protein sequence ID" value="KII69814.1"/>
    <property type="molecule type" value="Genomic_DNA"/>
</dbReference>
<sequence length="113" mass="13157">MKSNNNDNIVSHQPALDDYIKNSQSDYILTQIEWMSQCGMRADISQEMEILFLNICTIILRNQNSINDCKAKSFIELIHNFIKIPSGKLEMPLNQNMESIFNAYLMNQIDFYS</sequence>
<organism evidence="1 2">
    <name type="scientific">Thelohanellus kitauei</name>
    <name type="common">Myxosporean</name>
    <dbReference type="NCBI Taxonomy" id="669202"/>
    <lineage>
        <taxon>Eukaryota</taxon>
        <taxon>Metazoa</taxon>
        <taxon>Cnidaria</taxon>
        <taxon>Myxozoa</taxon>
        <taxon>Myxosporea</taxon>
        <taxon>Bivalvulida</taxon>
        <taxon>Platysporina</taxon>
        <taxon>Myxobolidae</taxon>
        <taxon>Thelohanellus</taxon>
    </lineage>
</organism>
<dbReference type="Proteomes" id="UP000031668">
    <property type="component" value="Unassembled WGS sequence"/>
</dbReference>
<proteinExistence type="predicted"/>
<protein>
    <submittedName>
        <fullName evidence="1">Uncharacterized protein</fullName>
    </submittedName>
</protein>
<keyword evidence="2" id="KW-1185">Reference proteome</keyword>
<comment type="caution">
    <text evidence="1">The sequence shown here is derived from an EMBL/GenBank/DDBJ whole genome shotgun (WGS) entry which is preliminary data.</text>
</comment>
<evidence type="ECO:0000313" key="2">
    <source>
        <dbReference type="Proteomes" id="UP000031668"/>
    </source>
</evidence>
<gene>
    <name evidence="1" type="ORF">RF11_05918</name>
</gene>
<name>A0A0C2IWU1_THEKT</name>
<reference evidence="1 2" key="1">
    <citation type="journal article" date="2014" name="Genome Biol. Evol.">
        <title>The genome of the myxosporean Thelohanellus kitauei shows adaptations to nutrient acquisition within its fish host.</title>
        <authorList>
            <person name="Yang Y."/>
            <person name="Xiong J."/>
            <person name="Zhou Z."/>
            <person name="Huo F."/>
            <person name="Miao W."/>
            <person name="Ran C."/>
            <person name="Liu Y."/>
            <person name="Zhang J."/>
            <person name="Feng J."/>
            <person name="Wang M."/>
            <person name="Wang M."/>
            <person name="Wang L."/>
            <person name="Yao B."/>
        </authorList>
    </citation>
    <scope>NUCLEOTIDE SEQUENCE [LARGE SCALE GENOMIC DNA]</scope>
    <source>
        <strain evidence="1">Wuqing</strain>
    </source>
</reference>
<dbReference type="AlphaFoldDB" id="A0A0C2IWU1"/>
<evidence type="ECO:0000313" key="1">
    <source>
        <dbReference type="EMBL" id="KII69814.1"/>
    </source>
</evidence>
<accession>A0A0C2IWU1</accession>